<dbReference type="AlphaFoldDB" id="A0A0F9DGI5"/>
<dbReference type="SUPFAM" id="SSF82171">
    <property type="entry name" value="DPP6 N-terminal domain-like"/>
    <property type="match status" value="1"/>
</dbReference>
<dbReference type="GO" id="GO:0020037">
    <property type="term" value="F:heme binding"/>
    <property type="evidence" value="ECO:0007669"/>
    <property type="project" value="InterPro"/>
</dbReference>
<protein>
    <recommendedName>
        <fullName evidence="3">Cytochrome c domain-containing protein</fullName>
    </recommendedName>
</protein>
<keyword evidence="2" id="KW-0408">Iron</keyword>
<organism evidence="4">
    <name type="scientific">marine sediment metagenome</name>
    <dbReference type="NCBI Taxonomy" id="412755"/>
    <lineage>
        <taxon>unclassified sequences</taxon>
        <taxon>metagenomes</taxon>
        <taxon>ecological metagenomes</taxon>
    </lineage>
</organism>
<dbReference type="SUPFAM" id="SSF69322">
    <property type="entry name" value="Tricorn protease domain 2"/>
    <property type="match status" value="1"/>
</dbReference>
<proteinExistence type="predicted"/>
<dbReference type="GO" id="GO:0009055">
    <property type="term" value="F:electron transfer activity"/>
    <property type="evidence" value="ECO:0007669"/>
    <property type="project" value="InterPro"/>
</dbReference>
<evidence type="ECO:0000256" key="2">
    <source>
        <dbReference type="ARBA" id="ARBA00023004"/>
    </source>
</evidence>
<keyword evidence="1" id="KW-0479">Metal-binding</keyword>
<dbReference type="Pfam" id="PF18582">
    <property type="entry name" value="HZS_alpha"/>
    <property type="match status" value="1"/>
</dbReference>
<reference evidence="4" key="1">
    <citation type="journal article" date="2015" name="Nature">
        <title>Complex archaea that bridge the gap between prokaryotes and eukaryotes.</title>
        <authorList>
            <person name="Spang A."/>
            <person name="Saw J.H."/>
            <person name="Jorgensen S.L."/>
            <person name="Zaremba-Niedzwiedzka K."/>
            <person name="Martijn J."/>
            <person name="Lind A.E."/>
            <person name="van Eijk R."/>
            <person name="Schleper C."/>
            <person name="Guy L."/>
            <person name="Ettema T.J."/>
        </authorList>
    </citation>
    <scope>NUCLEOTIDE SEQUENCE</scope>
</reference>
<evidence type="ECO:0000256" key="1">
    <source>
        <dbReference type="ARBA" id="ARBA00022723"/>
    </source>
</evidence>
<evidence type="ECO:0000313" key="4">
    <source>
        <dbReference type="EMBL" id="KKL52911.1"/>
    </source>
</evidence>
<dbReference type="SUPFAM" id="SSF48695">
    <property type="entry name" value="Multiheme cytochromes"/>
    <property type="match status" value="1"/>
</dbReference>
<feature type="domain" description="Cytochrome c" evidence="3">
    <location>
        <begin position="403"/>
        <end position="537"/>
    </location>
</feature>
<dbReference type="PROSITE" id="PS51007">
    <property type="entry name" value="CYTC"/>
    <property type="match status" value="1"/>
</dbReference>
<dbReference type="Gene3D" id="2.120.10.30">
    <property type="entry name" value="TolB, C-terminal domain"/>
    <property type="match status" value="1"/>
</dbReference>
<dbReference type="InterPro" id="IPR009056">
    <property type="entry name" value="Cyt_c-like_dom"/>
</dbReference>
<sequence>RTFNDFDPCWLPNGRVAFVSERCGGYLRCGRVCTTYTLHDMAADGSDIKRLSYHETHEWQPSVSNDGKILYTRWDYIDRWSSAAHLPWITTPDGRDPREIHGNFVDRMKRPDMEVDVRAIPGSHKFIATATGHHSQTVGTLVMIDPRMEDGEQMKMVKRITPDVGFPENQVFVNGACPGDYGEAWPLNEDYYLCVYDHDAKIPANYPLDADYGIYLVDSFGNRELLYRDPEISSHNPIPLRPRPMPPVIPDGSIRVAKGEEAEATVGLIDVYNSSQTMPEDTKITALRVYQVLPLSVASFHTRHSIGLQIPGTNSVNIARAVLGTVPVEEDGSAFFTVPANKELFFQALDENGMAVQTMRSGTHFMPGENTTCQGCHEPQSSAGTVGKSGEPLAMRREPSRLKEDVDGTNPFSYPRLVQPVLDRNCVECHEENKDTAPSLDSEVVRVPGNGWMSVPTAYYASYMSLAPAFGTWYYSSDFSISGYQEFVWQGKDVISPVGQVGAKASKLYPLLKDGHYDVELSDEDMHRIIVWLDSYSPFYGVYEPEGGQAQLRGEVAYPTLE</sequence>
<accession>A0A0F9DGI5</accession>
<dbReference type="InterPro" id="IPR040698">
    <property type="entry name" value="HZS_alpha_mid"/>
</dbReference>
<dbReference type="InterPro" id="IPR011042">
    <property type="entry name" value="6-blade_b-propeller_TolB-like"/>
</dbReference>
<dbReference type="EMBL" id="LAZR01031723">
    <property type="protein sequence ID" value="KKL52911.1"/>
    <property type="molecule type" value="Genomic_DNA"/>
</dbReference>
<evidence type="ECO:0000259" key="3">
    <source>
        <dbReference type="PROSITE" id="PS51007"/>
    </source>
</evidence>
<dbReference type="InterPro" id="IPR036280">
    <property type="entry name" value="Multihaem_cyt_sf"/>
</dbReference>
<dbReference type="GO" id="GO:0046872">
    <property type="term" value="F:metal ion binding"/>
    <property type="evidence" value="ECO:0007669"/>
    <property type="project" value="UniProtKB-KW"/>
</dbReference>
<name>A0A0F9DGI5_9ZZZZ</name>
<gene>
    <name evidence="4" type="ORF">LCGC14_2280730</name>
</gene>
<comment type="caution">
    <text evidence="4">The sequence shown here is derived from an EMBL/GenBank/DDBJ whole genome shotgun (WGS) entry which is preliminary data.</text>
</comment>
<feature type="non-terminal residue" evidence="4">
    <location>
        <position position="1"/>
    </location>
</feature>